<reference evidence="1" key="1">
    <citation type="submission" date="2017-12" db="EMBL/GenBank/DDBJ databases">
        <authorList>
            <person name="Barbosa P."/>
            <person name="Usie A."/>
            <person name="Ramos A.M."/>
        </authorList>
    </citation>
    <scope>NUCLEOTIDE SEQUENCE</scope>
    <source>
        <strain evidence="1">HL8</strain>
        <tissue evidence="1">Leaves</tissue>
    </source>
</reference>
<proteinExistence type="predicted"/>
<sequence length="108" mass="12247">MNSVERACYLANEVFDEALPELDNLSISMRNIAALPNPNLPDFHGNSNECPVKHISLFAKVCRPNSLSTIDILMRKFPVTLEDYLWYNLNIELYPSLTSEEIGCISQN</sequence>
<organism evidence="1">
    <name type="scientific">Quercus suber</name>
    <name type="common">Cork oak</name>
    <dbReference type="NCBI Taxonomy" id="58331"/>
    <lineage>
        <taxon>Eukaryota</taxon>
        <taxon>Viridiplantae</taxon>
        <taxon>Streptophyta</taxon>
        <taxon>Embryophyta</taxon>
        <taxon>Tracheophyta</taxon>
        <taxon>Spermatophyta</taxon>
        <taxon>Magnoliopsida</taxon>
        <taxon>eudicotyledons</taxon>
        <taxon>Gunneridae</taxon>
        <taxon>Pentapetalae</taxon>
        <taxon>rosids</taxon>
        <taxon>fabids</taxon>
        <taxon>Fagales</taxon>
        <taxon>Fagaceae</taxon>
        <taxon>Quercus</taxon>
    </lineage>
</organism>
<dbReference type="AlphaFoldDB" id="A0AAW0M9V0"/>
<accession>A0AAW0M9V0</accession>
<reference evidence="1" key="2">
    <citation type="journal article" date="2018" name="Sci. Data">
        <title>The draft genome sequence of cork oak.</title>
        <authorList>
            <person name="Ramos A.M."/>
            <person name="Usie A."/>
            <person name="Barbosa P."/>
            <person name="Barros P.M."/>
            <person name="Capote T."/>
            <person name="Chaves I."/>
            <person name="Simoes F."/>
            <person name="Abreu I."/>
            <person name="Carrasquinho I."/>
            <person name="Faro C."/>
            <person name="Guimaraes J.B."/>
            <person name="Mendonca D."/>
            <person name="Nobrega F."/>
            <person name="Rodrigues L."/>
            <person name="Saibo N.J.M."/>
            <person name="Varela M.C."/>
            <person name="Egas C."/>
            <person name="Matos J."/>
            <person name="Miguel C.M."/>
            <person name="Oliveira M.M."/>
            <person name="Ricardo C.P."/>
            <person name="Goncalves S."/>
        </authorList>
    </citation>
    <scope>NUCLEOTIDE SEQUENCE [LARGE SCALE GENOMIC DNA]</scope>
    <source>
        <strain evidence="1">HL8</strain>
    </source>
</reference>
<reference evidence="1" key="3">
    <citation type="submission" date="2023-07" db="EMBL/GenBank/DDBJ databases">
        <title>An improved reference 1 genome and first organelle genomes of Quercus suber.</title>
        <authorList>
            <consortium name="Genosuber Consortium"/>
            <person name="Usie A."/>
            <person name="Serra O."/>
            <person name="Barros P."/>
        </authorList>
    </citation>
    <scope>NUCLEOTIDE SEQUENCE</scope>
    <source>
        <strain evidence="1">HL8</strain>
        <tissue evidence="1">Leaves</tissue>
    </source>
</reference>
<evidence type="ECO:0008006" key="2">
    <source>
        <dbReference type="Google" id="ProtNLM"/>
    </source>
</evidence>
<name>A0AAW0M9V0_QUESU</name>
<protein>
    <recommendedName>
        <fullName evidence="2">SOCS box domain-containing protein</fullName>
    </recommendedName>
</protein>
<dbReference type="EMBL" id="PKMF04000012">
    <property type="protein sequence ID" value="KAK7859519.1"/>
    <property type="molecule type" value="Genomic_DNA"/>
</dbReference>
<comment type="caution">
    <text evidence="1">The sequence shown here is derived from an EMBL/GenBank/DDBJ whole genome shotgun (WGS) entry which is preliminary data.</text>
</comment>
<evidence type="ECO:0000313" key="1">
    <source>
        <dbReference type="EMBL" id="KAK7859519.1"/>
    </source>
</evidence>
<gene>
    <name evidence="1" type="ORF">CFP56_005975</name>
</gene>